<accession>A0A6A6U7B1</accession>
<protein>
    <submittedName>
        <fullName evidence="1">Uncharacterized protein</fullName>
    </submittedName>
</protein>
<dbReference type="AlphaFoldDB" id="A0A6A6U7B1"/>
<evidence type="ECO:0000313" key="1">
    <source>
        <dbReference type="EMBL" id="KAF2667317.1"/>
    </source>
</evidence>
<keyword evidence="2" id="KW-1185">Reference proteome</keyword>
<sequence length="119" mass="12951">MLKASLHLEANTSRLFSTTATTHSTSLTNISLLTVHIYSQSSHPHPWLHPAPPSISPPVRLQTSKHIFAPLSSHPLIHPAYSAMLGQTMIPSALRTLTPVAVGPFDRFDSCQIPLSDHS</sequence>
<reference evidence="1" key="1">
    <citation type="journal article" date="2020" name="Stud. Mycol.">
        <title>101 Dothideomycetes genomes: a test case for predicting lifestyles and emergence of pathogens.</title>
        <authorList>
            <person name="Haridas S."/>
            <person name="Albert R."/>
            <person name="Binder M."/>
            <person name="Bloem J."/>
            <person name="Labutti K."/>
            <person name="Salamov A."/>
            <person name="Andreopoulos B."/>
            <person name="Baker S."/>
            <person name="Barry K."/>
            <person name="Bills G."/>
            <person name="Bluhm B."/>
            <person name="Cannon C."/>
            <person name="Castanera R."/>
            <person name="Culley D."/>
            <person name="Daum C."/>
            <person name="Ezra D."/>
            <person name="Gonzalez J."/>
            <person name="Henrissat B."/>
            <person name="Kuo A."/>
            <person name="Liang C."/>
            <person name="Lipzen A."/>
            <person name="Lutzoni F."/>
            <person name="Magnuson J."/>
            <person name="Mondo S."/>
            <person name="Nolan M."/>
            <person name="Ohm R."/>
            <person name="Pangilinan J."/>
            <person name="Park H.-J."/>
            <person name="Ramirez L."/>
            <person name="Alfaro M."/>
            <person name="Sun H."/>
            <person name="Tritt A."/>
            <person name="Yoshinaga Y."/>
            <person name="Zwiers L.-H."/>
            <person name="Turgeon B."/>
            <person name="Goodwin S."/>
            <person name="Spatafora J."/>
            <person name="Crous P."/>
            <person name="Grigoriev I."/>
        </authorList>
    </citation>
    <scope>NUCLEOTIDE SEQUENCE</scope>
    <source>
        <strain evidence="1">CBS 115976</strain>
    </source>
</reference>
<proteinExistence type="predicted"/>
<dbReference type="Proteomes" id="UP000799302">
    <property type="component" value="Unassembled WGS sequence"/>
</dbReference>
<name>A0A6A6U7B1_9PEZI</name>
<evidence type="ECO:0000313" key="2">
    <source>
        <dbReference type="Proteomes" id="UP000799302"/>
    </source>
</evidence>
<organism evidence="1 2">
    <name type="scientific">Microthyrium microscopicum</name>
    <dbReference type="NCBI Taxonomy" id="703497"/>
    <lineage>
        <taxon>Eukaryota</taxon>
        <taxon>Fungi</taxon>
        <taxon>Dikarya</taxon>
        <taxon>Ascomycota</taxon>
        <taxon>Pezizomycotina</taxon>
        <taxon>Dothideomycetes</taxon>
        <taxon>Dothideomycetes incertae sedis</taxon>
        <taxon>Microthyriales</taxon>
        <taxon>Microthyriaceae</taxon>
        <taxon>Microthyrium</taxon>
    </lineage>
</organism>
<gene>
    <name evidence="1" type="ORF">BT63DRAFT_289882</name>
</gene>
<dbReference type="EMBL" id="MU004237">
    <property type="protein sequence ID" value="KAF2667317.1"/>
    <property type="molecule type" value="Genomic_DNA"/>
</dbReference>